<feature type="domain" description="RDD" evidence="7">
    <location>
        <begin position="46"/>
        <end position="175"/>
    </location>
</feature>
<dbReference type="EMBL" id="CP020814">
    <property type="protein sequence ID" value="ARK31726.1"/>
    <property type="molecule type" value="Genomic_DNA"/>
</dbReference>
<gene>
    <name evidence="8" type="ORF">BkAM31D_18840</name>
</gene>
<reference evidence="8 9" key="1">
    <citation type="submission" date="2017-04" db="EMBL/GenBank/DDBJ databases">
        <title>Bacillus krulwichiae AM31D Genome sequencing and assembly.</title>
        <authorList>
            <person name="Krulwich T.A."/>
            <person name="Anastor L."/>
            <person name="Ehrlich R."/>
            <person name="Ehrlich G.D."/>
            <person name="Janto B."/>
        </authorList>
    </citation>
    <scope>NUCLEOTIDE SEQUENCE [LARGE SCALE GENOMIC DNA]</scope>
    <source>
        <strain evidence="8 9">AM31D</strain>
    </source>
</reference>
<dbReference type="Proteomes" id="UP000193006">
    <property type="component" value="Chromosome"/>
</dbReference>
<dbReference type="KEGG" id="bkw:BkAM31D_18840"/>
<comment type="subcellular location">
    <subcellularLocation>
        <location evidence="1">Cell membrane</location>
        <topology evidence="1">Multi-pass membrane protein</topology>
    </subcellularLocation>
</comment>
<feature type="transmembrane region" description="Helical" evidence="6">
    <location>
        <begin position="53"/>
        <end position="75"/>
    </location>
</feature>
<evidence type="ECO:0000256" key="2">
    <source>
        <dbReference type="ARBA" id="ARBA00022475"/>
    </source>
</evidence>
<protein>
    <submittedName>
        <fullName evidence="8">RDD family protein</fullName>
    </submittedName>
</protein>
<keyword evidence="2" id="KW-1003">Cell membrane</keyword>
<evidence type="ECO:0000256" key="3">
    <source>
        <dbReference type="ARBA" id="ARBA00022692"/>
    </source>
</evidence>
<feature type="transmembrane region" description="Helical" evidence="6">
    <location>
        <begin position="81"/>
        <end position="106"/>
    </location>
</feature>
<organism evidence="8 9">
    <name type="scientific">Halalkalibacter krulwichiae</name>
    <dbReference type="NCBI Taxonomy" id="199441"/>
    <lineage>
        <taxon>Bacteria</taxon>
        <taxon>Bacillati</taxon>
        <taxon>Bacillota</taxon>
        <taxon>Bacilli</taxon>
        <taxon>Bacillales</taxon>
        <taxon>Bacillaceae</taxon>
        <taxon>Halalkalibacter</taxon>
    </lineage>
</organism>
<keyword evidence="3 6" id="KW-0812">Transmembrane</keyword>
<dbReference type="RefSeq" id="WP_235820386.1">
    <property type="nucleotide sequence ID" value="NZ_CP020814.1"/>
</dbReference>
<keyword evidence="9" id="KW-1185">Reference proteome</keyword>
<dbReference type="Pfam" id="PF06271">
    <property type="entry name" value="RDD"/>
    <property type="match status" value="1"/>
</dbReference>
<dbReference type="InterPro" id="IPR010432">
    <property type="entry name" value="RDD"/>
</dbReference>
<dbReference type="PANTHER" id="PTHR36115">
    <property type="entry name" value="PROLINE-RICH ANTIGEN HOMOLOG-RELATED"/>
    <property type="match status" value="1"/>
</dbReference>
<evidence type="ECO:0000256" key="5">
    <source>
        <dbReference type="ARBA" id="ARBA00023136"/>
    </source>
</evidence>
<keyword evidence="4 6" id="KW-1133">Transmembrane helix</keyword>
<name>A0A1X9ME90_9BACI</name>
<dbReference type="AlphaFoldDB" id="A0A1X9ME90"/>
<dbReference type="STRING" id="199441.BkAM31D_18840"/>
<dbReference type="GO" id="GO:0005886">
    <property type="term" value="C:plasma membrane"/>
    <property type="evidence" value="ECO:0007669"/>
    <property type="project" value="UniProtKB-SubCell"/>
</dbReference>
<evidence type="ECO:0000256" key="1">
    <source>
        <dbReference type="ARBA" id="ARBA00004651"/>
    </source>
</evidence>
<evidence type="ECO:0000313" key="9">
    <source>
        <dbReference type="Proteomes" id="UP000193006"/>
    </source>
</evidence>
<accession>A0A1X9ME90</accession>
<sequence>MSRVMEQRKRVVNNRLRNRNRISSASIEVPKSEPPIEETTTDHYQYAGFWMRFWAFLLDLITVFSFNMLIVSPFIRITDISGILAIGPYSFETILWAVIFFLYFAIMTKNFGQTIGKMVMGVRVISKDRQELKWTQLIFREGVGRFLHQSLFFLYAIYAMVAFTEKKQGLHDVISDTYVIIDRNE</sequence>
<evidence type="ECO:0000256" key="6">
    <source>
        <dbReference type="SAM" id="Phobius"/>
    </source>
</evidence>
<dbReference type="InterPro" id="IPR051791">
    <property type="entry name" value="Pra-immunoreactive"/>
</dbReference>
<dbReference type="PANTHER" id="PTHR36115:SF9">
    <property type="entry name" value="LMO1584 PROTEIN"/>
    <property type="match status" value="1"/>
</dbReference>
<evidence type="ECO:0000313" key="8">
    <source>
        <dbReference type="EMBL" id="ARK31726.1"/>
    </source>
</evidence>
<feature type="transmembrane region" description="Helical" evidence="6">
    <location>
        <begin position="146"/>
        <end position="163"/>
    </location>
</feature>
<evidence type="ECO:0000259" key="7">
    <source>
        <dbReference type="Pfam" id="PF06271"/>
    </source>
</evidence>
<keyword evidence="5 6" id="KW-0472">Membrane</keyword>
<proteinExistence type="predicted"/>
<evidence type="ECO:0000256" key="4">
    <source>
        <dbReference type="ARBA" id="ARBA00022989"/>
    </source>
</evidence>